<keyword evidence="1" id="KW-0472">Membrane</keyword>
<keyword evidence="1" id="KW-0812">Transmembrane</keyword>
<dbReference type="RefSeq" id="WP_117350981.1">
    <property type="nucleotide sequence ID" value="NZ_CP031742.1"/>
</dbReference>
<evidence type="ECO:0000256" key="1">
    <source>
        <dbReference type="SAM" id="Phobius"/>
    </source>
</evidence>
<organism evidence="3 4">
    <name type="scientific">Streptomyces koyangensis</name>
    <dbReference type="NCBI Taxonomy" id="188770"/>
    <lineage>
        <taxon>Bacteria</taxon>
        <taxon>Bacillati</taxon>
        <taxon>Actinomycetota</taxon>
        <taxon>Actinomycetes</taxon>
        <taxon>Kitasatosporales</taxon>
        <taxon>Streptomycetaceae</taxon>
        <taxon>Streptomyces</taxon>
        <taxon>Streptomyces aurantiacus group</taxon>
    </lineage>
</organism>
<evidence type="ECO:0000313" key="3">
    <source>
        <dbReference type="EMBL" id="AXQ59055.1"/>
    </source>
</evidence>
<protein>
    <recommendedName>
        <fullName evidence="2">Putative Flp pilus-assembly TadG-like N-terminal domain-containing protein</fullName>
    </recommendedName>
</protein>
<dbReference type="Proteomes" id="UP000259636">
    <property type="component" value="Chromosome"/>
</dbReference>
<gene>
    <name evidence="3" type="ORF">D0C37_22140</name>
</gene>
<feature type="domain" description="Putative Flp pilus-assembly TadG-like N-terminal" evidence="2">
    <location>
        <begin position="10"/>
        <end position="57"/>
    </location>
</feature>
<feature type="transmembrane region" description="Helical" evidence="1">
    <location>
        <begin position="12"/>
        <end position="34"/>
    </location>
</feature>
<proteinExistence type="predicted"/>
<name>A0A385DKS6_9ACTN</name>
<evidence type="ECO:0000313" key="4">
    <source>
        <dbReference type="Proteomes" id="UP000259636"/>
    </source>
</evidence>
<keyword evidence="1" id="KW-1133">Transmembrane helix</keyword>
<dbReference type="InterPro" id="IPR028087">
    <property type="entry name" value="Tad_N"/>
</dbReference>
<sequence length="200" mass="21081">MNLHQNVDRGQALPLFIWTTGIILFAAFAFFAFAQAAVARSGAQAAADSAALAAAQDGRDDLVEGLLDSFGEGDGWVDWLSGVAPHGANSRDAASDLAAHNDASVLTIEEASVRGLDGYSVSVETRYTVGESVIPGTESMRAKADAVAVIEPRCDVQEDSDPSESVIFVCDGDVYELDPEDFEDSDVPDSSILFSVYLVG</sequence>
<dbReference type="KEGG" id="sky:D0C37_22140"/>
<accession>A0A385DKS6</accession>
<dbReference type="AlphaFoldDB" id="A0A385DKS6"/>
<dbReference type="GeneID" id="300116848"/>
<reference evidence="3 4" key="1">
    <citation type="submission" date="2018-08" db="EMBL/GenBank/DDBJ databases">
        <authorList>
            <person name="Ferrada E.E."/>
            <person name="Latorre B.A."/>
        </authorList>
    </citation>
    <scope>NUCLEOTIDE SEQUENCE [LARGE SCALE GENOMIC DNA]</scope>
    <source>
        <strain evidence="3 4">VK-A60T</strain>
    </source>
</reference>
<dbReference type="EMBL" id="CP031742">
    <property type="protein sequence ID" value="AXQ59055.1"/>
    <property type="molecule type" value="Genomic_DNA"/>
</dbReference>
<evidence type="ECO:0000259" key="2">
    <source>
        <dbReference type="Pfam" id="PF13400"/>
    </source>
</evidence>
<dbReference type="Pfam" id="PF13400">
    <property type="entry name" value="Tad"/>
    <property type="match status" value="1"/>
</dbReference>